<gene>
    <name evidence="7" type="ORF">BN963_SGAL_01169</name>
</gene>
<comment type="subcellular location">
    <subcellularLocation>
        <location evidence="6">Cell membrane</location>
        <topology evidence="6">Single-pass membrane protein</topology>
    </subcellularLocation>
    <subcellularLocation>
        <location evidence="1">Membrane</location>
        <topology evidence="1">Single-pass membrane protein</topology>
    </subcellularLocation>
</comment>
<protein>
    <recommendedName>
        <fullName evidence="6">UPF0154 protein BN963_SGAL_01169</fullName>
    </recommendedName>
</protein>
<evidence type="ECO:0000256" key="1">
    <source>
        <dbReference type="ARBA" id="ARBA00004167"/>
    </source>
</evidence>
<reference evidence="7 8" key="1">
    <citation type="submission" date="2014-02" db="EMBL/GenBank/DDBJ databases">
        <authorList>
            <person name="Manrique M."/>
        </authorList>
    </citation>
    <scope>NUCLEOTIDE SEQUENCE [LARGE SCALE GENOMIC DNA]</scope>
    <source>
        <strain evidence="7 8">LMG17956</strain>
    </source>
</reference>
<dbReference type="HAMAP" id="MF_00363">
    <property type="entry name" value="UPF0154"/>
    <property type="match status" value="1"/>
</dbReference>
<proteinExistence type="inferred from homology"/>
<evidence type="ECO:0000256" key="4">
    <source>
        <dbReference type="ARBA" id="ARBA00022989"/>
    </source>
</evidence>
<dbReference type="AlphaFoldDB" id="A0A060RKF9"/>
<evidence type="ECO:0000313" key="8">
    <source>
        <dbReference type="Proteomes" id="UP000027584"/>
    </source>
</evidence>
<organism evidence="7 8">
    <name type="scientific">Streptococcus gallolyticus</name>
    <dbReference type="NCBI Taxonomy" id="315405"/>
    <lineage>
        <taxon>Bacteria</taxon>
        <taxon>Bacillati</taxon>
        <taxon>Bacillota</taxon>
        <taxon>Bacilli</taxon>
        <taxon>Lactobacillales</taxon>
        <taxon>Streptococcaceae</taxon>
        <taxon>Streptococcus</taxon>
    </lineage>
</organism>
<name>A0A060RKF9_9STRE</name>
<keyword evidence="6" id="KW-1003">Cell membrane</keyword>
<reference evidence="7 8" key="2">
    <citation type="submission" date="2014-05" db="EMBL/GenBank/DDBJ databases">
        <title>Genome sequence of Streptococcus gallolyticus.</title>
        <authorList>
            <person name="Del Campo R."/>
        </authorList>
    </citation>
    <scope>NUCLEOTIDE SEQUENCE [LARGE SCALE GENOMIC DNA]</scope>
    <source>
        <strain evidence="7 8">LMG17956</strain>
    </source>
</reference>
<dbReference type="InterPro" id="IPR005359">
    <property type="entry name" value="UPF0154"/>
</dbReference>
<evidence type="ECO:0000256" key="2">
    <source>
        <dbReference type="ARBA" id="ARBA00006694"/>
    </source>
</evidence>
<comment type="similarity">
    <text evidence="2 6">Belongs to the UPF0154 family.</text>
</comment>
<keyword evidence="3 6" id="KW-0812">Transmembrane</keyword>
<dbReference type="Pfam" id="PF03672">
    <property type="entry name" value="UPF0154"/>
    <property type="match status" value="1"/>
</dbReference>
<evidence type="ECO:0000256" key="6">
    <source>
        <dbReference type="HAMAP-Rule" id="MF_00363"/>
    </source>
</evidence>
<feature type="transmembrane region" description="Helical" evidence="6">
    <location>
        <begin position="16"/>
        <end position="37"/>
    </location>
</feature>
<comment type="caution">
    <text evidence="7">The sequence shown here is derived from an EMBL/GenBank/DDBJ whole genome shotgun (WGS) entry which is preliminary data.</text>
</comment>
<evidence type="ECO:0000256" key="5">
    <source>
        <dbReference type="ARBA" id="ARBA00023136"/>
    </source>
</evidence>
<evidence type="ECO:0000256" key="3">
    <source>
        <dbReference type="ARBA" id="ARBA00022692"/>
    </source>
</evidence>
<keyword evidence="4 6" id="KW-1133">Transmembrane helix</keyword>
<accession>A0A060RKF9</accession>
<dbReference type="GO" id="GO:0005886">
    <property type="term" value="C:plasma membrane"/>
    <property type="evidence" value="ECO:0007669"/>
    <property type="project" value="UniProtKB-SubCell"/>
</dbReference>
<sequence>MGVVEKLRRKIFMTTFLWILLVLVALLGGLVGGVFIARKQFEKEIGEHPRLTPDAIREMMSQMGQKPSEAKIQQTYRNIIKQSKAAAAKAKK</sequence>
<dbReference type="Proteomes" id="UP000027584">
    <property type="component" value="Unassembled WGS sequence"/>
</dbReference>
<keyword evidence="5 6" id="KW-0472">Membrane</keyword>
<dbReference type="EMBL" id="CCBC010000146">
    <property type="protein sequence ID" value="CDO17974.1"/>
    <property type="molecule type" value="Genomic_DNA"/>
</dbReference>
<evidence type="ECO:0000313" key="7">
    <source>
        <dbReference type="EMBL" id="CDO17974.1"/>
    </source>
</evidence>